<protein>
    <submittedName>
        <fullName evidence="2">Uncharacterized protein</fullName>
    </submittedName>
</protein>
<dbReference type="EMBL" id="OZ020110">
    <property type="protein sequence ID" value="CAK9263239.1"/>
    <property type="molecule type" value="Genomic_DNA"/>
</dbReference>
<gene>
    <name evidence="2" type="ORF">CSSPJE1EN1_LOCUS8717</name>
</gene>
<name>A0ABP0W8V8_9BRYO</name>
<sequence>MCRKSSGTKQWLLHTMQPMEGESPHTFSALPRNRTHSFAVVAEKKRRREVARAIPVGCCCQGVERRVTTLKGSSWKVSMDMNFHQAGMPRLVGPAGMGGTGTGPGGPGSGISTQFRILPNPIPSECTSAEIEIIPAHSHPQPLKLRCTAPPSHRPFSSEPLHSPHSPPQDHNTVLLHKSGSLFLQAGKKSATLLLHSHSVPQTCDLPLPEDDLKSKHFAEMVGTLE</sequence>
<dbReference type="Proteomes" id="UP001497444">
    <property type="component" value="Chromosome 15"/>
</dbReference>
<feature type="compositionally biased region" description="Low complexity" evidence="1">
    <location>
        <begin position="155"/>
        <end position="164"/>
    </location>
</feature>
<evidence type="ECO:0000313" key="2">
    <source>
        <dbReference type="EMBL" id="CAK9263239.1"/>
    </source>
</evidence>
<reference evidence="2" key="1">
    <citation type="submission" date="2024-02" db="EMBL/GenBank/DDBJ databases">
        <authorList>
            <consortium name="ELIXIR-Norway"/>
            <consortium name="Elixir Norway"/>
        </authorList>
    </citation>
    <scope>NUCLEOTIDE SEQUENCE</scope>
</reference>
<evidence type="ECO:0000313" key="3">
    <source>
        <dbReference type="Proteomes" id="UP001497444"/>
    </source>
</evidence>
<organism evidence="2 3">
    <name type="scientific">Sphagnum jensenii</name>
    <dbReference type="NCBI Taxonomy" id="128206"/>
    <lineage>
        <taxon>Eukaryota</taxon>
        <taxon>Viridiplantae</taxon>
        <taxon>Streptophyta</taxon>
        <taxon>Embryophyta</taxon>
        <taxon>Bryophyta</taxon>
        <taxon>Sphagnophytina</taxon>
        <taxon>Sphagnopsida</taxon>
        <taxon>Sphagnales</taxon>
        <taxon>Sphagnaceae</taxon>
        <taxon>Sphagnum</taxon>
    </lineage>
</organism>
<feature type="region of interest" description="Disordered" evidence="1">
    <location>
        <begin position="148"/>
        <end position="173"/>
    </location>
</feature>
<accession>A0ABP0W8V8</accession>
<evidence type="ECO:0000256" key="1">
    <source>
        <dbReference type="SAM" id="MobiDB-lite"/>
    </source>
</evidence>
<proteinExistence type="predicted"/>
<keyword evidence="3" id="KW-1185">Reference proteome</keyword>